<proteinExistence type="predicted"/>
<evidence type="ECO:0000313" key="1">
    <source>
        <dbReference type="EMBL" id="MCL2892025.1"/>
    </source>
</evidence>
<accession>A0ABT0MQA9</accession>
<organism evidence="1 2">
    <name type="scientific">Brenneria tiliae</name>
    <dbReference type="NCBI Taxonomy" id="2914984"/>
    <lineage>
        <taxon>Bacteria</taxon>
        <taxon>Pseudomonadati</taxon>
        <taxon>Pseudomonadota</taxon>
        <taxon>Gammaproteobacteria</taxon>
        <taxon>Enterobacterales</taxon>
        <taxon>Pectobacteriaceae</taxon>
        <taxon>Brenneria</taxon>
    </lineage>
</organism>
<sequence>MQRAVSSQRIPLEQGLGKAGIPLLFIYGEKDQLVNPEASLARALSVNREIRSALYPDSGHAPFLEEPERFNRDLAAFAYVL</sequence>
<name>A0ABT0MQA9_9GAMM</name>
<dbReference type="SUPFAM" id="SSF53474">
    <property type="entry name" value="alpha/beta-Hydrolases"/>
    <property type="match status" value="1"/>
</dbReference>
<dbReference type="EMBL" id="JAKPBZ010000106">
    <property type="protein sequence ID" value="MCL2892025.1"/>
    <property type="molecule type" value="Genomic_DNA"/>
</dbReference>
<dbReference type="Gene3D" id="3.40.50.1820">
    <property type="entry name" value="alpha/beta hydrolase"/>
    <property type="match status" value="1"/>
</dbReference>
<comment type="caution">
    <text evidence="1">The sequence shown here is derived from an EMBL/GenBank/DDBJ whole genome shotgun (WGS) entry which is preliminary data.</text>
</comment>
<gene>
    <name evidence="1" type="ORF">MFP26_04835</name>
</gene>
<keyword evidence="2" id="KW-1185">Reference proteome</keyword>
<dbReference type="GO" id="GO:0016787">
    <property type="term" value="F:hydrolase activity"/>
    <property type="evidence" value="ECO:0007669"/>
    <property type="project" value="UniProtKB-KW"/>
</dbReference>
<evidence type="ECO:0000313" key="2">
    <source>
        <dbReference type="Proteomes" id="UP001203069"/>
    </source>
</evidence>
<keyword evidence="1" id="KW-0378">Hydrolase</keyword>
<dbReference type="InterPro" id="IPR029058">
    <property type="entry name" value="AB_hydrolase_fold"/>
</dbReference>
<reference evidence="1 2" key="1">
    <citation type="submission" date="2022-02" db="EMBL/GenBank/DDBJ databases">
        <title>Description of Brenneria tiliae sp. nov. isolated from symptomatic Tilia x moltkei and Tilia x europaea trees in the UK.</title>
        <authorList>
            <person name="Kile H."/>
        </authorList>
    </citation>
    <scope>NUCLEOTIDE SEQUENCE [LARGE SCALE GENOMIC DNA]</scope>
    <source>
        <strain evidence="1 2">MC1SB4.1</strain>
    </source>
</reference>
<dbReference type="Proteomes" id="UP001203069">
    <property type="component" value="Unassembled WGS sequence"/>
</dbReference>
<protein>
    <submittedName>
        <fullName evidence="1">Alpha/beta hydrolase</fullName>
    </submittedName>
</protein>
<dbReference type="RefSeq" id="WP_249243836.1">
    <property type="nucleotide sequence ID" value="NZ_JAKPBZ010000106.1"/>
</dbReference>